<accession>A0A1N6MZS1</accession>
<name>A0A1N6MZS1_9GAMM</name>
<evidence type="ECO:0000313" key="3">
    <source>
        <dbReference type="Proteomes" id="UP000196435"/>
    </source>
</evidence>
<dbReference type="Proteomes" id="UP000224871">
    <property type="component" value="Unassembled WGS sequence"/>
</dbReference>
<evidence type="ECO:0000313" key="2">
    <source>
        <dbReference type="EMBL" id="SIP74363.1"/>
    </source>
</evidence>
<evidence type="ECO:0000313" key="1">
    <source>
        <dbReference type="EMBL" id="PHM36012.1"/>
    </source>
</evidence>
<keyword evidence="4" id="KW-1185">Reference proteome</keyword>
<dbReference type="AlphaFoldDB" id="A0A1N6MZS1"/>
<gene>
    <name evidence="1" type="ORF">Xinn_01900</name>
    <name evidence="2" type="ORF">XIS1_610009</name>
</gene>
<proteinExistence type="predicted"/>
<organism evidence="2 3">
    <name type="scientific">Xenorhabdus innexi</name>
    <dbReference type="NCBI Taxonomy" id="290109"/>
    <lineage>
        <taxon>Bacteria</taxon>
        <taxon>Pseudomonadati</taxon>
        <taxon>Pseudomonadota</taxon>
        <taxon>Gammaproteobacteria</taxon>
        <taxon>Enterobacterales</taxon>
        <taxon>Morganellaceae</taxon>
        <taxon>Xenorhabdus</taxon>
    </lineage>
</organism>
<protein>
    <submittedName>
        <fullName evidence="2">Uncharacterized protein</fullName>
    </submittedName>
</protein>
<dbReference type="Proteomes" id="UP000196435">
    <property type="component" value="Unassembled WGS sequence"/>
</dbReference>
<reference evidence="3" key="2">
    <citation type="submission" date="2016-12" db="EMBL/GenBank/DDBJ databases">
        <authorList>
            <person name="Gaudriault S."/>
        </authorList>
    </citation>
    <scope>NUCLEOTIDE SEQUENCE [LARGE SCALE GENOMIC DNA]</scope>
    <source>
        <strain evidence="3">HGB1681 (deposited as PTA-6826 in the American Type Culture Collection)</strain>
    </source>
</reference>
<dbReference type="EMBL" id="FTLG01000205">
    <property type="protein sequence ID" value="SIP74363.1"/>
    <property type="molecule type" value="Genomic_DNA"/>
</dbReference>
<dbReference type="RefSeq" id="WP_086953722.1">
    <property type="nucleotide sequence ID" value="NZ_CAWNQC010000090.1"/>
</dbReference>
<evidence type="ECO:0000313" key="4">
    <source>
        <dbReference type="Proteomes" id="UP000224871"/>
    </source>
</evidence>
<dbReference type="OrthoDB" id="4021146at2"/>
<dbReference type="EMBL" id="NIBU01000018">
    <property type="protein sequence ID" value="PHM36012.1"/>
    <property type="molecule type" value="Genomic_DNA"/>
</dbReference>
<reference evidence="2" key="1">
    <citation type="submission" date="2016-12" db="EMBL/GenBank/DDBJ databases">
        <authorList>
            <person name="Song W.-J."/>
            <person name="Kurnit D.M."/>
        </authorList>
    </citation>
    <scope>NUCLEOTIDE SEQUENCE [LARGE SCALE GENOMIC DNA]</scope>
    <source>
        <strain evidence="2">HGB1681</strain>
    </source>
</reference>
<reference evidence="1 4" key="3">
    <citation type="journal article" date="2017" name="Nat. Microbiol.">
        <title>Natural product diversity associated with the nematode symbionts Photorhabdus and Xenorhabdus.</title>
        <authorList>
            <person name="Tobias N.J."/>
            <person name="Wolff H."/>
            <person name="Djahanschiri B."/>
            <person name="Grundmann F."/>
            <person name="Kronenwerth M."/>
            <person name="Shi Y.M."/>
            <person name="Simonyi S."/>
            <person name="Grun P."/>
            <person name="Shapiro-Ilan D."/>
            <person name="Pidot S.J."/>
            <person name="Stinear T.P."/>
            <person name="Ebersberger I."/>
            <person name="Bode H.B."/>
        </authorList>
    </citation>
    <scope>NUCLEOTIDE SEQUENCE [LARGE SCALE GENOMIC DNA]</scope>
    <source>
        <strain evidence="1 4">DSM 16336</strain>
    </source>
</reference>
<sequence length="341" mass="39648">MDNIKKIYQPSDWHGLNNIKIELFHMKEGNSTNIFANSRNRVAVIIQVQPTDHSGNPISISREFISEHIYLVDYNTEEKLIYNAQEDDNFTWSYTNEPNEFTVVSENSSGIKQQHDKTENSVIFYVYCSPRAKNKIKQIAVSVKTPKGKYTTAHQEKEGAFIQLTPNNEIHYHMSDLDINEVLVATHQEWDDTFFWNQLNTYVSLKPNDQHGKLDIIKLENFGGPLDSVHQLYHISPGYFRYYAHFLWSLGEYTTVSVGNTKWFNLDIKHPIDIEIRQIANALCFTVIFMGFDSIGKTHDTWYNMYISIYDQFGNNGVFDVVPNNDNHQEKLKVHLEDHGI</sequence>